<gene>
    <name evidence="1" type="ORF">HPBE_LOCUS22722</name>
</gene>
<evidence type="ECO:0000313" key="1">
    <source>
        <dbReference type="EMBL" id="VDP34309.1"/>
    </source>
</evidence>
<sequence length="67" mass="7472">MSSNARVVIHLLTLEFGSPSDAPPSREEKKLAGRIANILKAFEEKQLEDVYDEDQLEVEEDGVDNGK</sequence>
<organism evidence="2 3">
    <name type="scientific">Heligmosomoides polygyrus</name>
    <name type="common">Parasitic roundworm</name>
    <dbReference type="NCBI Taxonomy" id="6339"/>
    <lineage>
        <taxon>Eukaryota</taxon>
        <taxon>Metazoa</taxon>
        <taxon>Ecdysozoa</taxon>
        <taxon>Nematoda</taxon>
        <taxon>Chromadorea</taxon>
        <taxon>Rhabditida</taxon>
        <taxon>Rhabditina</taxon>
        <taxon>Rhabditomorpha</taxon>
        <taxon>Strongyloidea</taxon>
        <taxon>Heligmosomidae</taxon>
        <taxon>Heligmosomoides</taxon>
    </lineage>
</organism>
<dbReference type="OrthoDB" id="730489at2759"/>
<evidence type="ECO:0000313" key="2">
    <source>
        <dbReference type="Proteomes" id="UP000050761"/>
    </source>
</evidence>
<accession>A0A3P8GHY2</accession>
<dbReference type="Proteomes" id="UP000050761">
    <property type="component" value="Unassembled WGS sequence"/>
</dbReference>
<reference evidence="1 2" key="1">
    <citation type="submission" date="2018-11" db="EMBL/GenBank/DDBJ databases">
        <authorList>
            <consortium name="Pathogen Informatics"/>
        </authorList>
    </citation>
    <scope>NUCLEOTIDE SEQUENCE [LARGE SCALE GENOMIC DNA]</scope>
</reference>
<accession>A0A183GJ81</accession>
<dbReference type="AlphaFoldDB" id="A0A183GJ81"/>
<proteinExistence type="predicted"/>
<dbReference type="WBParaSite" id="HPBE_0002272301-mRNA-1">
    <property type="protein sequence ID" value="HPBE_0002272301-mRNA-1"/>
    <property type="gene ID" value="HPBE_0002272301"/>
</dbReference>
<dbReference type="EMBL" id="UZAH01034287">
    <property type="protein sequence ID" value="VDP34309.1"/>
    <property type="molecule type" value="Genomic_DNA"/>
</dbReference>
<evidence type="ECO:0000313" key="3">
    <source>
        <dbReference type="WBParaSite" id="HPBE_0002272301-mRNA-1"/>
    </source>
</evidence>
<reference evidence="3" key="2">
    <citation type="submission" date="2019-09" db="UniProtKB">
        <authorList>
            <consortium name="WormBaseParasite"/>
        </authorList>
    </citation>
    <scope>IDENTIFICATION</scope>
</reference>
<keyword evidence="2" id="KW-1185">Reference proteome</keyword>
<name>A0A183GJ81_HELPZ</name>
<protein>
    <submittedName>
        <fullName evidence="1 3">Uncharacterized protein</fullName>
    </submittedName>
</protein>